<dbReference type="InterPro" id="IPR036097">
    <property type="entry name" value="HisK_dim/P_sf"/>
</dbReference>
<proteinExistence type="predicted"/>
<keyword evidence="3" id="KW-0597">Phosphoprotein</keyword>
<dbReference type="STRING" id="1168035.SAMN05444280_11544"/>
<dbReference type="SUPFAM" id="SSF55874">
    <property type="entry name" value="ATPase domain of HSP90 chaperone/DNA topoisomerase II/histidine kinase"/>
    <property type="match status" value="1"/>
</dbReference>
<dbReference type="InterPro" id="IPR004358">
    <property type="entry name" value="Sig_transdc_His_kin-like_C"/>
</dbReference>
<evidence type="ECO:0000256" key="3">
    <source>
        <dbReference type="ARBA" id="ARBA00022553"/>
    </source>
</evidence>
<dbReference type="PANTHER" id="PTHR42878:SF15">
    <property type="entry name" value="BACTERIOPHYTOCHROME"/>
    <property type="match status" value="1"/>
</dbReference>
<dbReference type="SMART" id="SM00062">
    <property type="entry name" value="PBPb"/>
    <property type="match status" value="1"/>
</dbReference>
<keyword evidence="7" id="KW-0175">Coiled coil</keyword>
<keyword evidence="5" id="KW-0418">Kinase</keyword>
<dbReference type="PANTHER" id="PTHR42878">
    <property type="entry name" value="TWO-COMPONENT HISTIDINE KINASE"/>
    <property type="match status" value="1"/>
</dbReference>
<dbReference type="InterPro" id="IPR001638">
    <property type="entry name" value="Solute-binding_3/MltF_N"/>
</dbReference>
<dbReference type="SMART" id="SM00079">
    <property type="entry name" value="PBPe"/>
    <property type="match status" value="1"/>
</dbReference>
<dbReference type="InterPro" id="IPR035965">
    <property type="entry name" value="PAS-like_dom_sf"/>
</dbReference>
<evidence type="ECO:0000259" key="10">
    <source>
        <dbReference type="PROSITE" id="PS50112"/>
    </source>
</evidence>
<dbReference type="InterPro" id="IPR001320">
    <property type="entry name" value="Iontro_rcpt_C"/>
</dbReference>
<feature type="domain" description="PAC" evidence="11">
    <location>
        <begin position="433"/>
        <end position="485"/>
    </location>
</feature>
<feature type="coiled-coil region" evidence="7">
    <location>
        <begin position="320"/>
        <end position="354"/>
    </location>
</feature>
<dbReference type="InterPro" id="IPR005467">
    <property type="entry name" value="His_kinase_dom"/>
</dbReference>
<feature type="transmembrane region" description="Helical" evidence="8">
    <location>
        <begin position="34"/>
        <end position="51"/>
    </location>
</feature>
<organism evidence="12 13">
    <name type="scientific">Tangfeifania diversioriginum</name>
    <dbReference type="NCBI Taxonomy" id="1168035"/>
    <lineage>
        <taxon>Bacteria</taxon>
        <taxon>Pseudomonadati</taxon>
        <taxon>Bacteroidota</taxon>
        <taxon>Bacteroidia</taxon>
        <taxon>Marinilabiliales</taxon>
        <taxon>Prolixibacteraceae</taxon>
        <taxon>Tangfeifania</taxon>
    </lineage>
</organism>
<dbReference type="GO" id="GO:0007234">
    <property type="term" value="P:osmosensory signaling via phosphorelay pathway"/>
    <property type="evidence" value="ECO:0007669"/>
    <property type="project" value="TreeGrafter"/>
</dbReference>
<dbReference type="EC" id="2.7.13.3" evidence="2"/>
<dbReference type="SUPFAM" id="SSF55785">
    <property type="entry name" value="PYP-like sensor domain (PAS domain)"/>
    <property type="match status" value="1"/>
</dbReference>
<dbReference type="Pfam" id="PF02518">
    <property type="entry name" value="HATPase_c"/>
    <property type="match status" value="1"/>
</dbReference>
<dbReference type="FunFam" id="3.30.565.10:FF:000006">
    <property type="entry name" value="Sensor histidine kinase WalK"/>
    <property type="match status" value="1"/>
</dbReference>
<dbReference type="GO" id="GO:0030295">
    <property type="term" value="F:protein kinase activator activity"/>
    <property type="evidence" value="ECO:0007669"/>
    <property type="project" value="TreeGrafter"/>
</dbReference>
<evidence type="ECO:0000313" key="13">
    <source>
        <dbReference type="Proteomes" id="UP000184050"/>
    </source>
</evidence>
<dbReference type="CDD" id="cd13704">
    <property type="entry name" value="PBP2_HisK"/>
    <property type="match status" value="1"/>
</dbReference>
<evidence type="ECO:0000313" key="12">
    <source>
        <dbReference type="EMBL" id="SHJ28194.1"/>
    </source>
</evidence>
<dbReference type="Pfam" id="PF00497">
    <property type="entry name" value="SBP_bac_3"/>
    <property type="match status" value="1"/>
</dbReference>
<evidence type="ECO:0000256" key="2">
    <source>
        <dbReference type="ARBA" id="ARBA00012438"/>
    </source>
</evidence>
<dbReference type="SUPFAM" id="SSF53850">
    <property type="entry name" value="Periplasmic binding protein-like II"/>
    <property type="match status" value="1"/>
</dbReference>
<keyword evidence="4" id="KW-0808">Transferase</keyword>
<dbReference type="SMART" id="SM00388">
    <property type="entry name" value="HisKA"/>
    <property type="match status" value="1"/>
</dbReference>
<feature type="domain" description="PAS" evidence="10">
    <location>
        <begin position="354"/>
        <end position="407"/>
    </location>
</feature>
<dbReference type="PROSITE" id="PS50113">
    <property type="entry name" value="PAC"/>
    <property type="match status" value="1"/>
</dbReference>
<gene>
    <name evidence="12" type="ORF">SAMN05444280_11544</name>
</gene>
<dbReference type="Gene3D" id="1.10.287.130">
    <property type="match status" value="1"/>
</dbReference>
<dbReference type="OrthoDB" id="9796457at2"/>
<dbReference type="InterPro" id="IPR050351">
    <property type="entry name" value="BphY/WalK/GraS-like"/>
</dbReference>
<dbReference type="SMART" id="SM00091">
    <property type="entry name" value="PAS"/>
    <property type="match status" value="1"/>
</dbReference>
<dbReference type="NCBIfam" id="TIGR00229">
    <property type="entry name" value="sensory_box"/>
    <property type="match status" value="1"/>
</dbReference>
<dbReference type="InterPro" id="IPR013767">
    <property type="entry name" value="PAS_fold"/>
</dbReference>
<feature type="transmembrane region" description="Helical" evidence="8">
    <location>
        <begin position="299"/>
        <end position="319"/>
    </location>
</feature>
<dbReference type="InterPro" id="IPR000014">
    <property type="entry name" value="PAS"/>
</dbReference>
<reference evidence="12 13" key="1">
    <citation type="submission" date="2016-11" db="EMBL/GenBank/DDBJ databases">
        <authorList>
            <person name="Jaros S."/>
            <person name="Januszkiewicz K."/>
            <person name="Wedrychowicz H."/>
        </authorList>
    </citation>
    <scope>NUCLEOTIDE SEQUENCE [LARGE SCALE GENOMIC DNA]</scope>
    <source>
        <strain evidence="12 13">DSM 27063</strain>
    </source>
</reference>
<keyword evidence="8" id="KW-1133">Transmembrane helix</keyword>
<dbReference type="InterPro" id="IPR000700">
    <property type="entry name" value="PAS-assoc_C"/>
</dbReference>
<dbReference type="GO" id="GO:0016020">
    <property type="term" value="C:membrane"/>
    <property type="evidence" value="ECO:0007669"/>
    <property type="project" value="UniProtKB-SubCell"/>
</dbReference>
<accession>A0A1M6I1S6</accession>
<dbReference type="EMBL" id="FQZE01000015">
    <property type="protein sequence ID" value="SHJ28194.1"/>
    <property type="molecule type" value="Genomic_DNA"/>
</dbReference>
<keyword evidence="8" id="KW-0812">Transmembrane</keyword>
<dbReference type="Proteomes" id="UP000184050">
    <property type="component" value="Unassembled WGS sequence"/>
</dbReference>
<dbReference type="GO" id="GO:0000156">
    <property type="term" value="F:phosphorelay response regulator activity"/>
    <property type="evidence" value="ECO:0007669"/>
    <property type="project" value="TreeGrafter"/>
</dbReference>
<dbReference type="Gene3D" id="3.40.190.10">
    <property type="entry name" value="Periplasmic binding protein-like II"/>
    <property type="match status" value="2"/>
</dbReference>
<dbReference type="GO" id="GO:0006355">
    <property type="term" value="P:regulation of DNA-templated transcription"/>
    <property type="evidence" value="ECO:0007669"/>
    <property type="project" value="InterPro"/>
</dbReference>
<protein>
    <recommendedName>
        <fullName evidence="2">histidine kinase</fullName>
        <ecNumber evidence="2">2.7.13.3</ecNumber>
    </recommendedName>
</protein>
<evidence type="ECO:0000259" key="11">
    <source>
        <dbReference type="PROSITE" id="PS50113"/>
    </source>
</evidence>
<dbReference type="Pfam" id="PF00989">
    <property type="entry name" value="PAS"/>
    <property type="match status" value="1"/>
</dbReference>
<dbReference type="SMART" id="SM00387">
    <property type="entry name" value="HATPase_c"/>
    <property type="match status" value="1"/>
</dbReference>
<evidence type="ECO:0000256" key="8">
    <source>
        <dbReference type="SAM" id="Phobius"/>
    </source>
</evidence>
<dbReference type="CDD" id="cd00130">
    <property type="entry name" value="PAS"/>
    <property type="match status" value="1"/>
</dbReference>
<dbReference type="InterPro" id="IPR003594">
    <property type="entry name" value="HATPase_dom"/>
</dbReference>
<dbReference type="PRINTS" id="PR00344">
    <property type="entry name" value="BCTRLSENSOR"/>
</dbReference>
<dbReference type="RefSeq" id="WP_073169253.1">
    <property type="nucleotide sequence ID" value="NZ_FQZE01000015.1"/>
</dbReference>
<dbReference type="SUPFAM" id="SSF47384">
    <property type="entry name" value="Homodimeric domain of signal transducing histidine kinase"/>
    <property type="match status" value="1"/>
</dbReference>
<name>A0A1M6I1S6_9BACT</name>
<dbReference type="PROSITE" id="PS50112">
    <property type="entry name" value="PAS"/>
    <property type="match status" value="1"/>
</dbReference>
<dbReference type="InterPro" id="IPR036890">
    <property type="entry name" value="HATPase_C_sf"/>
</dbReference>
<keyword evidence="6 8" id="KW-0472">Membrane</keyword>
<dbReference type="InterPro" id="IPR003661">
    <property type="entry name" value="HisK_dim/P_dom"/>
</dbReference>
<dbReference type="AlphaFoldDB" id="A0A1M6I1S6"/>
<sequence length="764" mass="86912">MIGSEIINYWITFARKKILEEWFLFQGFNVKKSISVFLFFFFFAPLIFAQQSNSAITDFNQEDSIVIASEPDYPPYCIVDENGNADGFSVELFKAAAEAAGLQVGIKIGVWNRIKNDLAEGQIDALPLVGRTPEREGVFDFTMPYLSLHGAVFVRKGTTGINSFEDLKGKEIAVMEGDNAEEFVRREKISVKIFTTSTYEEAFRNLANGQYDAVITQRITGVKLIEELELRTLEPLKFQIPQFRQDFCFAVQEGNSQLLNRLNEGLSIVIANGTYDEIKAKWLGPDDDSLVAPYNLAKILLFILIPLVAVFVASWIIFLRKEVKKRTRILKEEISKHKNTLQELRQQQTIAKSNEAQIRLLLNSTAEGFYAIDTNGNCTLINQSALEMLGFSTKNEVLGKNMHDLIHHTKPDGTEYTKDDCLILKAFQAGRGTYSDMEMLWREDGTGFPAEYFSYPIRQNEAITGLVVTFRDITDRKKAQSELLQLKNDLEVKVSERTAELEDKIQKLNKSQKAMLYMVEDLNNITKELKEQRRLLEYSNNELEAFTYSVSHDLRAPLRAINGFSSFLAEDYADKLDDEGKRFIQTIRANADKMDTLISDLLNLSRVSRADLKHSDVDMKATATEIFEETATEDEKSSFELTIHPMPEVKCDQRLIRQVWQNLIGNALKYSSKSDIKKIEIGTTESENNNDYVYYVKDHGAGFDPKYVDKIFGVFQRLHKEDEFEGTGVGLAISKRIIFRHGGKVWAEGEVGKGAAFYFTLPKT</sequence>
<dbReference type="PROSITE" id="PS50109">
    <property type="entry name" value="HIS_KIN"/>
    <property type="match status" value="1"/>
</dbReference>
<feature type="domain" description="Histidine kinase" evidence="9">
    <location>
        <begin position="549"/>
        <end position="764"/>
    </location>
</feature>
<evidence type="ECO:0000256" key="4">
    <source>
        <dbReference type="ARBA" id="ARBA00022679"/>
    </source>
</evidence>
<dbReference type="GO" id="GO:0015276">
    <property type="term" value="F:ligand-gated monoatomic ion channel activity"/>
    <property type="evidence" value="ECO:0007669"/>
    <property type="project" value="InterPro"/>
</dbReference>
<dbReference type="Gene3D" id="3.30.450.20">
    <property type="entry name" value="PAS domain"/>
    <property type="match status" value="1"/>
</dbReference>
<evidence type="ECO:0000256" key="5">
    <source>
        <dbReference type="ARBA" id="ARBA00022777"/>
    </source>
</evidence>
<dbReference type="GO" id="GO:0000155">
    <property type="term" value="F:phosphorelay sensor kinase activity"/>
    <property type="evidence" value="ECO:0007669"/>
    <property type="project" value="InterPro"/>
</dbReference>
<dbReference type="Gene3D" id="3.30.565.10">
    <property type="entry name" value="Histidine kinase-like ATPase, C-terminal domain"/>
    <property type="match status" value="1"/>
</dbReference>
<comment type="catalytic activity">
    <reaction evidence="1">
        <text>ATP + protein L-histidine = ADP + protein N-phospho-L-histidine.</text>
        <dbReference type="EC" id="2.7.13.3"/>
    </reaction>
</comment>
<evidence type="ECO:0000256" key="6">
    <source>
        <dbReference type="ARBA" id="ARBA00023136"/>
    </source>
</evidence>
<evidence type="ECO:0000256" key="1">
    <source>
        <dbReference type="ARBA" id="ARBA00000085"/>
    </source>
</evidence>
<dbReference type="CDD" id="cd00082">
    <property type="entry name" value="HisKA"/>
    <property type="match status" value="1"/>
</dbReference>
<evidence type="ECO:0000256" key="7">
    <source>
        <dbReference type="SAM" id="Coils"/>
    </source>
</evidence>
<keyword evidence="13" id="KW-1185">Reference proteome</keyword>
<evidence type="ECO:0000259" key="9">
    <source>
        <dbReference type="PROSITE" id="PS50109"/>
    </source>
</evidence>
<dbReference type="Pfam" id="PF00512">
    <property type="entry name" value="HisKA"/>
    <property type="match status" value="1"/>
</dbReference>